<feature type="domain" description="HTH araC/xylS-type" evidence="4">
    <location>
        <begin position="192"/>
        <end position="290"/>
    </location>
</feature>
<name>A0A380CR18_SPHSI</name>
<keyword evidence="3" id="KW-0804">Transcription</keyword>
<evidence type="ECO:0000259" key="4">
    <source>
        <dbReference type="PROSITE" id="PS01124"/>
    </source>
</evidence>
<evidence type="ECO:0000313" key="5">
    <source>
        <dbReference type="EMBL" id="SUJ25654.1"/>
    </source>
</evidence>
<keyword evidence="1" id="KW-0805">Transcription regulation</keyword>
<dbReference type="PANTHER" id="PTHR43280:SF32">
    <property type="entry name" value="TRANSCRIPTIONAL REGULATORY PROTEIN"/>
    <property type="match status" value="1"/>
</dbReference>
<accession>A0A380CR18</accession>
<proteinExistence type="predicted"/>
<keyword evidence="2" id="KW-0238">DNA-binding</keyword>
<evidence type="ECO:0000256" key="2">
    <source>
        <dbReference type="ARBA" id="ARBA00023125"/>
    </source>
</evidence>
<dbReference type="AlphaFoldDB" id="A0A380CR18"/>
<dbReference type="RefSeq" id="WP_115171159.1">
    <property type="nucleotide sequence ID" value="NZ_UGYW01000002.1"/>
</dbReference>
<sequence length="291" mass="33945">MLLSINDFSEKYTCTQDTILLKPAEFVFVRLHALSEEVVATRNNFYMIILGIEGQGHATVSRHQFEIRPSSISIIPAETSYSLQHYSADFYAEVFVFDSDFIKKGFVRSEVMDELLYINPDYPPIFDLPEADFEDTLYKLTRIQHEIRLQSPFFPDIIRLYALQLLYDYNRICEICLLNSGTEVNRPFQILYAFRKLVEQHFKEWKTVKDYAETLHISPKYLSECVKGQLGVPAIHIIQQRIILESELLLNYGSLSIKEIAEELHFDTASHFSRYFKTAKGISPTEFRQKP</sequence>
<dbReference type="Proteomes" id="UP000254893">
    <property type="component" value="Unassembled WGS sequence"/>
</dbReference>
<evidence type="ECO:0000256" key="1">
    <source>
        <dbReference type="ARBA" id="ARBA00023015"/>
    </source>
</evidence>
<dbReference type="PANTHER" id="PTHR43280">
    <property type="entry name" value="ARAC-FAMILY TRANSCRIPTIONAL REGULATOR"/>
    <property type="match status" value="1"/>
</dbReference>
<evidence type="ECO:0000313" key="6">
    <source>
        <dbReference type="Proteomes" id="UP000254893"/>
    </source>
</evidence>
<dbReference type="GO" id="GO:0043565">
    <property type="term" value="F:sequence-specific DNA binding"/>
    <property type="evidence" value="ECO:0007669"/>
    <property type="project" value="InterPro"/>
</dbReference>
<dbReference type="SUPFAM" id="SSF46689">
    <property type="entry name" value="Homeodomain-like"/>
    <property type="match status" value="1"/>
</dbReference>
<dbReference type="SUPFAM" id="SSF51215">
    <property type="entry name" value="Regulatory protein AraC"/>
    <property type="match status" value="1"/>
</dbReference>
<protein>
    <submittedName>
        <fullName evidence="5">Arabinose operon regulatory protein</fullName>
    </submittedName>
</protein>
<dbReference type="InterPro" id="IPR037923">
    <property type="entry name" value="HTH-like"/>
</dbReference>
<dbReference type="InterPro" id="IPR009057">
    <property type="entry name" value="Homeodomain-like_sf"/>
</dbReference>
<dbReference type="GO" id="GO:0003700">
    <property type="term" value="F:DNA-binding transcription factor activity"/>
    <property type="evidence" value="ECO:0007669"/>
    <property type="project" value="InterPro"/>
</dbReference>
<gene>
    <name evidence="5" type="primary">araC_1</name>
    <name evidence="5" type="ORF">NCTC11388_03754</name>
</gene>
<organism evidence="5 6">
    <name type="scientific">Sphingobacterium spiritivorum</name>
    <name type="common">Flavobacterium spiritivorum</name>
    <dbReference type="NCBI Taxonomy" id="258"/>
    <lineage>
        <taxon>Bacteria</taxon>
        <taxon>Pseudomonadati</taxon>
        <taxon>Bacteroidota</taxon>
        <taxon>Sphingobacteriia</taxon>
        <taxon>Sphingobacteriales</taxon>
        <taxon>Sphingobacteriaceae</taxon>
        <taxon>Sphingobacterium</taxon>
    </lineage>
</organism>
<dbReference type="PROSITE" id="PS01124">
    <property type="entry name" value="HTH_ARAC_FAMILY_2"/>
    <property type="match status" value="1"/>
</dbReference>
<dbReference type="EMBL" id="UGYW01000002">
    <property type="protein sequence ID" value="SUJ25654.1"/>
    <property type="molecule type" value="Genomic_DNA"/>
</dbReference>
<dbReference type="InterPro" id="IPR018060">
    <property type="entry name" value="HTH_AraC"/>
</dbReference>
<evidence type="ECO:0000256" key="3">
    <source>
        <dbReference type="ARBA" id="ARBA00023163"/>
    </source>
</evidence>
<reference evidence="5 6" key="1">
    <citation type="submission" date="2018-06" db="EMBL/GenBank/DDBJ databases">
        <authorList>
            <consortium name="Pathogen Informatics"/>
            <person name="Doyle S."/>
        </authorList>
    </citation>
    <scope>NUCLEOTIDE SEQUENCE [LARGE SCALE GENOMIC DNA]</scope>
    <source>
        <strain evidence="5 6">NCTC11388</strain>
    </source>
</reference>
<dbReference type="SMART" id="SM00342">
    <property type="entry name" value="HTH_ARAC"/>
    <property type="match status" value="1"/>
</dbReference>
<dbReference type="Gene3D" id="1.10.10.60">
    <property type="entry name" value="Homeodomain-like"/>
    <property type="match status" value="1"/>
</dbReference>
<dbReference type="Pfam" id="PF12833">
    <property type="entry name" value="HTH_18"/>
    <property type="match status" value="1"/>
</dbReference>